<keyword evidence="5" id="KW-0520">NAD</keyword>
<keyword evidence="2" id="KW-0479">Metal-binding</keyword>
<keyword evidence="4" id="KW-0560">Oxidoreductase</keyword>
<protein>
    <recommendedName>
        <fullName evidence="6">Alcohol dehydrogenase-like N-terminal domain-containing protein</fullName>
    </recommendedName>
</protein>
<dbReference type="InterPro" id="IPR013154">
    <property type="entry name" value="ADH-like_N"/>
</dbReference>
<evidence type="ECO:0000256" key="5">
    <source>
        <dbReference type="ARBA" id="ARBA00023027"/>
    </source>
</evidence>
<dbReference type="InterPro" id="IPR011032">
    <property type="entry name" value="GroES-like_sf"/>
</dbReference>
<accession>A0A382KTJ6</accession>
<dbReference type="SUPFAM" id="SSF50129">
    <property type="entry name" value="GroES-like"/>
    <property type="match status" value="1"/>
</dbReference>
<dbReference type="EMBL" id="UINC01082683">
    <property type="protein sequence ID" value="SVC27676.1"/>
    <property type="molecule type" value="Genomic_DNA"/>
</dbReference>
<evidence type="ECO:0000256" key="2">
    <source>
        <dbReference type="ARBA" id="ARBA00022723"/>
    </source>
</evidence>
<keyword evidence="3" id="KW-0862">Zinc</keyword>
<evidence type="ECO:0000256" key="4">
    <source>
        <dbReference type="ARBA" id="ARBA00023002"/>
    </source>
</evidence>
<name>A0A382KTJ6_9ZZZZ</name>
<sequence length="100" mass="11347">MYDLFMNSDMGDAIIFNGPKLPLEKKEFPLYDDIGDDDAVVEITLSTVCGSDVHTWLGHRPFPTPCILGHEMVGKIISIGNRITNDFIDWIYWTNIIICL</sequence>
<dbReference type="InterPro" id="IPR002328">
    <property type="entry name" value="ADH_Zn_CS"/>
</dbReference>
<proteinExistence type="predicted"/>
<evidence type="ECO:0000256" key="1">
    <source>
        <dbReference type="ARBA" id="ARBA00001947"/>
    </source>
</evidence>
<reference evidence="7" key="1">
    <citation type="submission" date="2018-05" db="EMBL/GenBank/DDBJ databases">
        <authorList>
            <person name="Lanie J.A."/>
            <person name="Ng W.-L."/>
            <person name="Kazmierczak K.M."/>
            <person name="Andrzejewski T.M."/>
            <person name="Davidsen T.M."/>
            <person name="Wayne K.J."/>
            <person name="Tettelin H."/>
            <person name="Glass J.I."/>
            <person name="Rusch D."/>
            <person name="Podicherti R."/>
            <person name="Tsui H.-C.T."/>
            <person name="Winkler M.E."/>
        </authorList>
    </citation>
    <scope>NUCLEOTIDE SEQUENCE</scope>
</reference>
<dbReference type="GO" id="GO:0005737">
    <property type="term" value="C:cytoplasm"/>
    <property type="evidence" value="ECO:0007669"/>
    <property type="project" value="TreeGrafter"/>
</dbReference>
<gene>
    <name evidence="7" type="ORF">METZ01_LOCUS280530</name>
</gene>
<dbReference type="GO" id="GO:0004022">
    <property type="term" value="F:alcohol dehydrogenase (NAD+) activity"/>
    <property type="evidence" value="ECO:0007669"/>
    <property type="project" value="TreeGrafter"/>
</dbReference>
<dbReference type="PANTHER" id="PTHR42940">
    <property type="entry name" value="ALCOHOL DEHYDROGENASE 1-RELATED"/>
    <property type="match status" value="1"/>
</dbReference>
<comment type="cofactor">
    <cofactor evidence="1">
        <name>Zn(2+)</name>
        <dbReference type="ChEBI" id="CHEBI:29105"/>
    </cofactor>
</comment>
<dbReference type="Pfam" id="PF08240">
    <property type="entry name" value="ADH_N"/>
    <property type="match status" value="1"/>
</dbReference>
<feature type="domain" description="Alcohol dehydrogenase-like N-terminal" evidence="6">
    <location>
        <begin position="35"/>
        <end position="84"/>
    </location>
</feature>
<dbReference type="PANTHER" id="PTHR42940:SF3">
    <property type="entry name" value="ALCOHOL DEHYDROGENASE 1-RELATED"/>
    <property type="match status" value="1"/>
</dbReference>
<evidence type="ECO:0000256" key="3">
    <source>
        <dbReference type="ARBA" id="ARBA00022833"/>
    </source>
</evidence>
<dbReference type="Gene3D" id="3.90.180.10">
    <property type="entry name" value="Medium-chain alcohol dehydrogenases, catalytic domain"/>
    <property type="match status" value="1"/>
</dbReference>
<organism evidence="7">
    <name type="scientific">marine metagenome</name>
    <dbReference type="NCBI Taxonomy" id="408172"/>
    <lineage>
        <taxon>unclassified sequences</taxon>
        <taxon>metagenomes</taxon>
        <taxon>ecological metagenomes</taxon>
    </lineage>
</organism>
<dbReference type="AlphaFoldDB" id="A0A382KTJ6"/>
<evidence type="ECO:0000259" key="6">
    <source>
        <dbReference type="Pfam" id="PF08240"/>
    </source>
</evidence>
<dbReference type="PROSITE" id="PS00059">
    <property type="entry name" value="ADH_ZINC"/>
    <property type="match status" value="1"/>
</dbReference>
<dbReference type="GO" id="GO:0008270">
    <property type="term" value="F:zinc ion binding"/>
    <property type="evidence" value="ECO:0007669"/>
    <property type="project" value="InterPro"/>
</dbReference>
<evidence type="ECO:0000313" key="7">
    <source>
        <dbReference type="EMBL" id="SVC27676.1"/>
    </source>
</evidence>